<dbReference type="InterPro" id="IPR012674">
    <property type="entry name" value="Calycin"/>
</dbReference>
<dbReference type="Pfam" id="PF08212">
    <property type="entry name" value="Lipocalin_2"/>
    <property type="match status" value="1"/>
</dbReference>
<dbReference type="Pfam" id="PF01370">
    <property type="entry name" value="Epimerase"/>
    <property type="match status" value="1"/>
</dbReference>
<dbReference type="NCBIfam" id="TIGR01777">
    <property type="entry name" value="yfcH"/>
    <property type="match status" value="1"/>
</dbReference>
<dbReference type="Proteomes" id="UP000646484">
    <property type="component" value="Unassembled WGS sequence"/>
</dbReference>
<reference evidence="5 6" key="1">
    <citation type="submission" date="2020-08" db="EMBL/GenBank/DDBJ databases">
        <title>Genome public.</title>
        <authorList>
            <person name="Liu C."/>
            <person name="Sun Q."/>
        </authorList>
    </citation>
    <scope>NUCLEOTIDE SEQUENCE [LARGE SCALE GENOMIC DNA]</scope>
    <source>
        <strain evidence="5 6">NSJ-56</strain>
    </source>
</reference>
<keyword evidence="6" id="KW-1185">Reference proteome</keyword>
<evidence type="ECO:0000259" key="3">
    <source>
        <dbReference type="Pfam" id="PF08212"/>
    </source>
</evidence>
<comment type="similarity">
    <text evidence="1">Belongs to the NAD(P)-dependent epimerase/dehydratase family. SDR39U1 subfamily.</text>
</comment>
<dbReference type="Gene3D" id="3.40.50.720">
    <property type="entry name" value="NAD(P)-binding Rossmann-like Domain"/>
    <property type="match status" value="1"/>
</dbReference>
<feature type="domain" description="Lipocalin/cytosolic fatty-acid binding" evidence="3">
    <location>
        <begin position="291"/>
        <end position="435"/>
    </location>
</feature>
<dbReference type="CDD" id="cd19438">
    <property type="entry name" value="lipocalin_Blc-like"/>
    <property type="match status" value="1"/>
</dbReference>
<name>A0ABR7D513_9BACT</name>
<dbReference type="InterPro" id="IPR022272">
    <property type="entry name" value="Lipocalin_CS"/>
</dbReference>
<evidence type="ECO:0000259" key="4">
    <source>
        <dbReference type="Pfam" id="PF08338"/>
    </source>
</evidence>
<dbReference type="InterPro" id="IPR036291">
    <property type="entry name" value="NAD(P)-bd_dom_sf"/>
</dbReference>
<protein>
    <submittedName>
        <fullName evidence="5">TIGR01777 family protein</fullName>
    </submittedName>
</protein>
<dbReference type="InterPro" id="IPR001509">
    <property type="entry name" value="Epimerase_deHydtase"/>
</dbReference>
<comment type="caution">
    <text evidence="5">The sequence shown here is derived from an EMBL/GenBank/DDBJ whole genome shotgun (WGS) entry which is preliminary data.</text>
</comment>
<feature type="domain" description="NAD-dependent epimerase/dehydratase" evidence="2">
    <location>
        <begin position="3"/>
        <end position="201"/>
    </location>
</feature>
<dbReference type="PANTHER" id="PTHR11092:SF0">
    <property type="entry name" value="EPIMERASE FAMILY PROTEIN SDR39U1"/>
    <property type="match status" value="1"/>
</dbReference>
<evidence type="ECO:0000259" key="2">
    <source>
        <dbReference type="Pfam" id="PF01370"/>
    </source>
</evidence>
<gene>
    <name evidence="5" type="ORF">H8S64_18155</name>
</gene>
<dbReference type="PROSITE" id="PS00213">
    <property type="entry name" value="LIPOCALIN"/>
    <property type="match status" value="1"/>
</dbReference>
<dbReference type="SUPFAM" id="SSF50814">
    <property type="entry name" value="Lipocalins"/>
    <property type="match status" value="1"/>
</dbReference>
<evidence type="ECO:0000313" key="5">
    <source>
        <dbReference type="EMBL" id="MBC5623021.1"/>
    </source>
</evidence>
<accession>A0ABR7D513</accession>
<proteinExistence type="inferred from homology"/>
<dbReference type="EMBL" id="JACOOH010000008">
    <property type="protein sequence ID" value="MBC5623021.1"/>
    <property type="molecule type" value="Genomic_DNA"/>
</dbReference>
<dbReference type="InterPro" id="IPR002446">
    <property type="entry name" value="Lipocalin_bac"/>
</dbReference>
<dbReference type="PANTHER" id="PTHR11092">
    <property type="entry name" value="SUGAR NUCLEOTIDE EPIMERASE RELATED"/>
    <property type="match status" value="1"/>
</dbReference>
<sequence>MNIAISGASGFIGKHLTNSLSEAGYEIVPLDRSFFQEKKFKQLVQTLSRCDVIINLAGAPINKRWSASYKQELQDSRIRVTRSITRALDAAPRKPELMISASAVGYYPTEGTHDEYTGRRGNGFLPELCEAWEQEARHCPPATRLVITRFGIVLSPDGGAMRQMLLPLKMKLAAVIAPGTQPFPWISIHDLCRAMQFIIGNKSIEGVVNLVSPGRLTQHAFTRAVAKACHAWGTVTIPRFCFRTLYGEGAAFLTTGQDVKPTRLTESGFRFTDATIEQFLRQTDHTTIGQLDLSRYMGRWYEIARFDHLFERGLSNVTATYTLLPDGKVRVENAGYQTGKNDNDHFKRAVGRAKMPDTTQPGKLKVAFFLWFYADYYILELDKAGYKYALIGSSSDKYLWILSRTPSLPDEIKETLLANATYRGYDTSNLLWTDQSKHIS</sequence>
<dbReference type="SUPFAM" id="SSF51735">
    <property type="entry name" value="NAD(P)-binding Rossmann-fold domains"/>
    <property type="match status" value="1"/>
</dbReference>
<dbReference type="Gene3D" id="2.40.128.20">
    <property type="match status" value="1"/>
</dbReference>
<dbReference type="InterPro" id="IPR010099">
    <property type="entry name" value="SDR39U1"/>
</dbReference>
<dbReference type="Pfam" id="PF08338">
    <property type="entry name" value="DUF1731"/>
    <property type="match status" value="1"/>
</dbReference>
<dbReference type="InterPro" id="IPR047202">
    <property type="entry name" value="Lipocalin_Blc-like_dom"/>
</dbReference>
<dbReference type="PRINTS" id="PR01171">
    <property type="entry name" value="BCTLIPOCALIN"/>
</dbReference>
<dbReference type="RefSeq" id="WP_186977986.1">
    <property type="nucleotide sequence ID" value="NZ_JACOOH010000008.1"/>
</dbReference>
<feature type="domain" description="DUF1731" evidence="4">
    <location>
        <begin position="237"/>
        <end position="282"/>
    </location>
</feature>
<organism evidence="5 6">
    <name type="scientific">Butyricimonas hominis</name>
    <dbReference type="NCBI Taxonomy" id="2763032"/>
    <lineage>
        <taxon>Bacteria</taxon>
        <taxon>Pseudomonadati</taxon>
        <taxon>Bacteroidota</taxon>
        <taxon>Bacteroidia</taxon>
        <taxon>Bacteroidales</taxon>
        <taxon>Odoribacteraceae</taxon>
        <taxon>Butyricimonas</taxon>
    </lineage>
</organism>
<evidence type="ECO:0000256" key="1">
    <source>
        <dbReference type="ARBA" id="ARBA00009353"/>
    </source>
</evidence>
<dbReference type="InterPro" id="IPR013549">
    <property type="entry name" value="DUF1731"/>
</dbReference>
<dbReference type="InterPro" id="IPR000566">
    <property type="entry name" value="Lipocln_cytosolic_FA-bd_dom"/>
</dbReference>
<evidence type="ECO:0000313" key="6">
    <source>
        <dbReference type="Proteomes" id="UP000646484"/>
    </source>
</evidence>